<accession>A0A2U0UG01</accession>
<dbReference type="OrthoDB" id="1082554at2"/>
<evidence type="ECO:0000313" key="1">
    <source>
        <dbReference type="EMBL" id="PVX56533.1"/>
    </source>
</evidence>
<gene>
    <name evidence="1" type="ORF">C7379_106105</name>
</gene>
<dbReference type="Proteomes" id="UP000245870">
    <property type="component" value="Unassembled WGS sequence"/>
</dbReference>
<organism evidence="1 2">
    <name type="scientific">Hallella colorans</name>
    <dbReference type="NCBI Taxonomy" id="1703337"/>
    <lineage>
        <taxon>Bacteria</taxon>
        <taxon>Pseudomonadati</taxon>
        <taxon>Bacteroidota</taxon>
        <taxon>Bacteroidia</taxon>
        <taxon>Bacteroidales</taxon>
        <taxon>Prevotellaceae</taxon>
        <taxon>Hallella</taxon>
    </lineage>
</organism>
<dbReference type="AlphaFoldDB" id="A0A2U0UG01"/>
<comment type="caution">
    <text evidence="1">The sequence shown here is derived from an EMBL/GenBank/DDBJ whole genome shotgun (WGS) entry which is preliminary data.</text>
</comment>
<sequence>MNIAFVFVAFLVMAAVLWGIGEMNYKNFHYEEDKPHHPDPTAHQDGEYVEKSLRDILRDNSTRGYDAVG</sequence>
<keyword evidence="2" id="KW-1185">Reference proteome</keyword>
<protein>
    <submittedName>
        <fullName evidence="1">Uncharacterized protein</fullName>
    </submittedName>
</protein>
<dbReference type="EMBL" id="QENY01000006">
    <property type="protein sequence ID" value="PVX56533.1"/>
    <property type="molecule type" value="Genomic_DNA"/>
</dbReference>
<reference evidence="1 2" key="1">
    <citation type="submission" date="2018-05" db="EMBL/GenBank/DDBJ databases">
        <title>Genomic Encyclopedia of Type Strains, Phase IV (KMG-IV): sequencing the most valuable type-strain genomes for metagenomic binning, comparative biology and taxonomic classification.</title>
        <authorList>
            <person name="Goeker M."/>
        </authorList>
    </citation>
    <scope>NUCLEOTIDE SEQUENCE [LARGE SCALE GENOMIC DNA]</scope>
    <source>
        <strain evidence="1 2">DSM 100333</strain>
    </source>
</reference>
<name>A0A2U0UG01_9BACT</name>
<proteinExistence type="predicted"/>
<dbReference type="RefSeq" id="WP_116616211.1">
    <property type="nucleotide sequence ID" value="NZ_CALDWB010000031.1"/>
</dbReference>
<evidence type="ECO:0000313" key="2">
    <source>
        <dbReference type="Proteomes" id="UP000245870"/>
    </source>
</evidence>